<dbReference type="VEuPathDB" id="FungiDB:FUN_025126"/>
<dbReference type="VEuPathDB" id="FungiDB:FUN_025125"/>
<protein>
    <recommendedName>
        <fullName evidence="3">MULE transposase domain-containing protein</fullName>
    </recommendedName>
</protein>
<accession>A0A2I1G0D2</accession>
<dbReference type="EMBL" id="LLXI01000087">
    <property type="protein sequence ID" value="PKY40066.1"/>
    <property type="molecule type" value="Genomic_DNA"/>
</dbReference>
<reference evidence="1 2" key="1">
    <citation type="submission" date="2015-10" db="EMBL/GenBank/DDBJ databases">
        <title>Genome analyses suggest a sexual origin of heterokaryosis in a supposedly ancient asexual fungus.</title>
        <authorList>
            <person name="Ropars J."/>
            <person name="Sedzielewska K."/>
            <person name="Noel J."/>
            <person name="Charron P."/>
            <person name="Farinelli L."/>
            <person name="Marton T."/>
            <person name="Kruger M."/>
            <person name="Pelin A."/>
            <person name="Brachmann A."/>
            <person name="Corradi N."/>
        </authorList>
    </citation>
    <scope>NUCLEOTIDE SEQUENCE [LARGE SCALE GENOMIC DNA]</scope>
    <source>
        <strain evidence="1 2">A4</strain>
    </source>
</reference>
<comment type="caution">
    <text evidence="1">The sequence shown here is derived from an EMBL/GenBank/DDBJ whole genome shotgun (WGS) entry which is preliminary data.</text>
</comment>
<proteinExistence type="predicted"/>
<dbReference type="VEuPathDB" id="FungiDB:RhiirFUN_024524"/>
<dbReference type="VEuPathDB" id="FungiDB:RhiirFUN_024523"/>
<name>A0A2I1G0D2_9GLOM</name>
<dbReference type="AlphaFoldDB" id="A0A2I1G0D2"/>
<evidence type="ECO:0008006" key="3">
    <source>
        <dbReference type="Google" id="ProtNLM"/>
    </source>
</evidence>
<evidence type="ECO:0000313" key="1">
    <source>
        <dbReference type="EMBL" id="PKY40066.1"/>
    </source>
</evidence>
<gene>
    <name evidence="1" type="ORF">RhiirA4_453368</name>
</gene>
<organism evidence="1 2">
    <name type="scientific">Rhizophagus irregularis</name>
    <dbReference type="NCBI Taxonomy" id="588596"/>
    <lineage>
        <taxon>Eukaryota</taxon>
        <taxon>Fungi</taxon>
        <taxon>Fungi incertae sedis</taxon>
        <taxon>Mucoromycota</taxon>
        <taxon>Glomeromycotina</taxon>
        <taxon>Glomeromycetes</taxon>
        <taxon>Glomerales</taxon>
        <taxon>Glomeraceae</taxon>
        <taxon>Rhizophagus</taxon>
    </lineage>
</organism>
<sequence length="628" mass="73222">MSHSTPEILDDISAELPEYSEDFDLDKENENINLITDKMRVGEIRYSVLPMEYPPTSAEGIAIVYNIETWDNYEQAFSNMQYSQGRPSEGSDTSIWYPFLGCHAKKYNRTYQGIKACEHLNEDLRNKVHTEIDMDQDFYQIPSETALEQRTKEAKTYTKYLATTAIHCPYNNGNCKGHFVSRKQSKQMSSATEEWFIGCSNWWDKSKKGKHYFERLKKDVDPELLGRLFNGENLESIGEASSCNVILSSNSRRKTCGFLHQHSDDRIKEGKIVEHKCNNKFYKIIPLDLEKTPYVILISKGIHNHHPPPPSNVPSDITEKLKKMIEMESEELVNITARKLISGNLIKATFGKEYLPQVHASLNNMDKLRRLMAKVQKAHQDILGFTYNIWKYEEKYLGYVQQSVTFSNGHIMVIFNCYDSQHNMNLTYAHVFTNIADAIAYERMFNALFDWIYQLTGNKPQIYHIHQKGWKCILDDLDQAQAKGLGMALHKIHNSLTWKEHLLHIFKSCHIHYNRNVKNNKYSHQLKKLMYEFPNVSTTERVNQIFKELEVSDESTIKDWIAFYSKPWVRTSLNPIYSFIALDIWQNAPDNTNYKTSNISEKRMQNFLHELAKEYGIDVIGHKIRDVI</sequence>
<keyword evidence="2" id="KW-1185">Reference proteome</keyword>
<dbReference type="Proteomes" id="UP000234323">
    <property type="component" value="Unassembled WGS sequence"/>
</dbReference>
<dbReference type="VEuPathDB" id="FungiDB:FUN_025124"/>
<dbReference type="VEuPathDB" id="FungiDB:RhiirA1_542299"/>
<evidence type="ECO:0000313" key="2">
    <source>
        <dbReference type="Proteomes" id="UP000234323"/>
    </source>
</evidence>